<keyword evidence="1" id="KW-0812">Transmembrane</keyword>
<keyword evidence="1" id="KW-0472">Membrane</keyword>
<dbReference type="AlphaFoldDB" id="A0AAV4W3V1"/>
<comment type="caution">
    <text evidence="2">The sequence shown here is derived from an EMBL/GenBank/DDBJ whole genome shotgun (WGS) entry which is preliminary data.</text>
</comment>
<gene>
    <name evidence="2" type="ORF">CDAR_104861</name>
</gene>
<dbReference type="EMBL" id="BPLQ01014061">
    <property type="protein sequence ID" value="GIY76918.1"/>
    <property type="molecule type" value="Genomic_DNA"/>
</dbReference>
<evidence type="ECO:0000313" key="2">
    <source>
        <dbReference type="EMBL" id="GIY76918.1"/>
    </source>
</evidence>
<keyword evidence="1" id="KW-1133">Transmembrane helix</keyword>
<proteinExistence type="predicted"/>
<protein>
    <submittedName>
        <fullName evidence="2">Uncharacterized protein</fullName>
    </submittedName>
</protein>
<reference evidence="2 3" key="1">
    <citation type="submission" date="2021-06" db="EMBL/GenBank/DDBJ databases">
        <title>Caerostris darwini draft genome.</title>
        <authorList>
            <person name="Kono N."/>
            <person name="Arakawa K."/>
        </authorList>
    </citation>
    <scope>NUCLEOTIDE SEQUENCE [LARGE SCALE GENOMIC DNA]</scope>
</reference>
<feature type="transmembrane region" description="Helical" evidence="1">
    <location>
        <begin position="45"/>
        <end position="65"/>
    </location>
</feature>
<organism evidence="2 3">
    <name type="scientific">Caerostris darwini</name>
    <dbReference type="NCBI Taxonomy" id="1538125"/>
    <lineage>
        <taxon>Eukaryota</taxon>
        <taxon>Metazoa</taxon>
        <taxon>Ecdysozoa</taxon>
        <taxon>Arthropoda</taxon>
        <taxon>Chelicerata</taxon>
        <taxon>Arachnida</taxon>
        <taxon>Araneae</taxon>
        <taxon>Araneomorphae</taxon>
        <taxon>Entelegynae</taxon>
        <taxon>Araneoidea</taxon>
        <taxon>Araneidae</taxon>
        <taxon>Caerostris</taxon>
    </lineage>
</organism>
<accession>A0AAV4W3V1</accession>
<sequence>MFTAVPMSFHHISSRGIFHSVQWLAKIRKTARNTIYMSRSAGENFFSLPVICLFLFFMVSGTVIFSTHFSDLFLDLFFTLRDDVEEKFIPEQTKIGSCSSGIYETCSFSEILMASFQDHRFMADTRLVEYKPFHYTL</sequence>
<name>A0AAV4W3V1_9ARAC</name>
<evidence type="ECO:0000256" key="1">
    <source>
        <dbReference type="SAM" id="Phobius"/>
    </source>
</evidence>
<keyword evidence="3" id="KW-1185">Reference proteome</keyword>
<evidence type="ECO:0000313" key="3">
    <source>
        <dbReference type="Proteomes" id="UP001054837"/>
    </source>
</evidence>
<dbReference type="Proteomes" id="UP001054837">
    <property type="component" value="Unassembled WGS sequence"/>
</dbReference>